<feature type="transmembrane region" description="Helical" evidence="8">
    <location>
        <begin position="21"/>
        <end position="40"/>
    </location>
</feature>
<dbReference type="PANTHER" id="PTHR48022:SF68">
    <property type="entry name" value="MAJOR FACILITATOR SUPERFAMILY (MFS) PROFILE DOMAIN-CONTAINING PROTEIN-RELATED"/>
    <property type="match status" value="1"/>
</dbReference>
<dbReference type="PROSITE" id="PS00107">
    <property type="entry name" value="PROTEIN_KINASE_ATP"/>
    <property type="match status" value="1"/>
</dbReference>
<gene>
    <name evidence="11" type="primary">STL1_7</name>
    <name evidence="11" type="ORF">LHYA1_G002015</name>
</gene>
<dbReference type="InterPro" id="IPR000719">
    <property type="entry name" value="Prot_kinase_dom"/>
</dbReference>
<feature type="transmembrane region" description="Helical" evidence="8">
    <location>
        <begin position="448"/>
        <end position="466"/>
    </location>
</feature>
<feature type="domain" description="Major facilitator superfamily (MFS) profile" evidence="10">
    <location>
        <begin position="27"/>
        <end position="470"/>
    </location>
</feature>
<reference evidence="11 12" key="1">
    <citation type="submission" date="2018-05" db="EMBL/GenBank/DDBJ databases">
        <title>Genome sequencing and assembly of the regulated plant pathogen Lachnellula willkommii and related sister species for the development of diagnostic species identification markers.</title>
        <authorList>
            <person name="Giroux E."/>
            <person name="Bilodeau G."/>
        </authorList>
    </citation>
    <scope>NUCLEOTIDE SEQUENCE [LARGE SCALE GENOMIC DNA]</scope>
    <source>
        <strain evidence="11 12">CBS 185.66</strain>
    </source>
</reference>
<dbReference type="AlphaFoldDB" id="A0A8H8U0Y3"/>
<evidence type="ECO:0000256" key="5">
    <source>
        <dbReference type="ARBA" id="ARBA00022989"/>
    </source>
</evidence>
<organism evidence="11 12">
    <name type="scientific">Lachnellula hyalina</name>
    <dbReference type="NCBI Taxonomy" id="1316788"/>
    <lineage>
        <taxon>Eukaryota</taxon>
        <taxon>Fungi</taxon>
        <taxon>Dikarya</taxon>
        <taxon>Ascomycota</taxon>
        <taxon>Pezizomycotina</taxon>
        <taxon>Leotiomycetes</taxon>
        <taxon>Helotiales</taxon>
        <taxon>Lachnaceae</taxon>
        <taxon>Lachnellula</taxon>
    </lineage>
</organism>
<dbReference type="FunFam" id="1.20.1250.20:FF:000061">
    <property type="entry name" value="MFS sugar transporter"/>
    <property type="match status" value="1"/>
</dbReference>
<dbReference type="PRINTS" id="PR00171">
    <property type="entry name" value="SUGRTRNSPORT"/>
</dbReference>
<evidence type="ECO:0000256" key="6">
    <source>
        <dbReference type="ARBA" id="ARBA00023136"/>
    </source>
</evidence>
<comment type="similarity">
    <text evidence="2">Belongs to the major facilitator superfamily. Sugar transporter (TC 2.A.1.1) family.</text>
</comment>
<keyword evidence="6 8" id="KW-0472">Membrane</keyword>
<feature type="transmembrane region" description="Helical" evidence="8">
    <location>
        <begin position="158"/>
        <end position="177"/>
    </location>
</feature>
<keyword evidence="11" id="KW-0762">Sugar transport</keyword>
<dbReference type="SMART" id="SM00220">
    <property type="entry name" value="S_TKc"/>
    <property type="match status" value="1"/>
</dbReference>
<dbReference type="EMBL" id="QGMH01000014">
    <property type="protein sequence ID" value="TVY29830.1"/>
    <property type="molecule type" value="Genomic_DNA"/>
</dbReference>
<dbReference type="InterPro" id="IPR017441">
    <property type="entry name" value="Protein_kinase_ATP_BS"/>
</dbReference>
<evidence type="ECO:0000313" key="11">
    <source>
        <dbReference type="EMBL" id="TVY29830.1"/>
    </source>
</evidence>
<protein>
    <submittedName>
        <fullName evidence="11">Sugar transporter STL1</fullName>
    </submittedName>
</protein>
<dbReference type="Pfam" id="PF00069">
    <property type="entry name" value="Pkinase"/>
    <property type="match status" value="2"/>
</dbReference>
<evidence type="ECO:0000256" key="3">
    <source>
        <dbReference type="ARBA" id="ARBA00022448"/>
    </source>
</evidence>
<evidence type="ECO:0000256" key="2">
    <source>
        <dbReference type="ARBA" id="ARBA00010992"/>
    </source>
</evidence>
<keyword evidence="4 8" id="KW-0812">Transmembrane</keyword>
<dbReference type="PROSITE" id="PS00216">
    <property type="entry name" value="SUGAR_TRANSPORT_1"/>
    <property type="match status" value="1"/>
</dbReference>
<feature type="transmembrane region" description="Helical" evidence="8">
    <location>
        <begin position="69"/>
        <end position="90"/>
    </location>
</feature>
<feature type="transmembrane region" description="Helical" evidence="8">
    <location>
        <begin position="380"/>
        <end position="404"/>
    </location>
</feature>
<dbReference type="GO" id="GO:0004672">
    <property type="term" value="F:protein kinase activity"/>
    <property type="evidence" value="ECO:0007669"/>
    <property type="project" value="InterPro"/>
</dbReference>
<accession>A0A8H8U0Y3</accession>
<feature type="transmembrane region" description="Helical" evidence="8">
    <location>
        <begin position="347"/>
        <end position="368"/>
    </location>
</feature>
<dbReference type="InterPro" id="IPR020846">
    <property type="entry name" value="MFS_dom"/>
</dbReference>
<dbReference type="InterPro" id="IPR050360">
    <property type="entry name" value="MFS_Sugar_Transporters"/>
</dbReference>
<evidence type="ECO:0000256" key="7">
    <source>
        <dbReference type="PROSITE-ProRule" id="PRU10141"/>
    </source>
</evidence>
<dbReference type="Proteomes" id="UP000431533">
    <property type="component" value="Unassembled WGS sequence"/>
</dbReference>
<evidence type="ECO:0000256" key="1">
    <source>
        <dbReference type="ARBA" id="ARBA00004141"/>
    </source>
</evidence>
<dbReference type="GeneID" id="41982213"/>
<name>A0A8H8U0Y3_9HELO</name>
<dbReference type="InterPro" id="IPR005829">
    <property type="entry name" value="Sugar_transporter_CS"/>
</dbReference>
<dbReference type="NCBIfam" id="TIGR00879">
    <property type="entry name" value="SP"/>
    <property type="match status" value="1"/>
</dbReference>
<keyword evidence="12" id="KW-1185">Reference proteome</keyword>
<evidence type="ECO:0000256" key="4">
    <source>
        <dbReference type="ARBA" id="ARBA00022692"/>
    </source>
</evidence>
<sequence length="1061" mass="117731">MEMLKRSLAPTGFLGNSVKGAALEGLVCATAACGFLLFGYDQGIMSGIITETNFLTYFPKMDPDNKMGAIQALVVAIYEIGCLFGSIFIIGYGDQLGRRRAVLLGVIVMLIGTAIQASSFEIGQLIVGRIVTGVGNGMNTSSIPVWQSEMAPPKIRGFLVLFEGALIAGGIMISYWINYGFFFITQYGSFQWRFPIAFQAVFAIILFFGVMALPESPRWLLKHGQDDVAIEILCRLKKAAAADPEIQAEIAHIKKVKEITDGKPLTLKEFYSNGPEMNRWRVTVGSVSQLFQQIGGTNLVTYYATTVFETSLGFSPALSRLLTACYGTLYLAAAIVALFIVDRFGRRKMMIVGSMGMGTSALIIGACLSQTTDTYKAPGYAATAFIFIFIAFFALGWLGTTWLYPAEVTPIRIRAEANGVSTSFNWLGNYAVVQLAPIMIYSISWKTYFVFMCFNFAFIPIIYYTFVETKGYPLETLDSIFEEAYNKKENPVFTEMRLRKEGKQLDVMEREKGGSSRESEVGVVLSERGADDVDVERDHKFCTHKSFDISPSSKASPAVSFRQLLPTPITSQPHISARNRKAQSIIHQSSITPVWIIRMASDLSVPCSPGSNFTADEEIVDDETNGLHLELAPFGLEHIYDYEPDGHHPVHLGDVYGNNGRYRVIHKLGSGGFATVGLCRDTEAKGATKYIALKILMAETSSDDCPELRVNQLKDAHSQSANEDNDAVFVCLPLDHFKINGPNGNHISFVYPVLGPNVSLGLYRASADPDNDLRSLGLQVVKAVKFLHRQGICHGDITPNNILHRITGLDGLGEIEVLKIFGSPVVNPVLNASQERHHGSPAPDYLVYPVNWCDVDTQFISKESCLIDFGESFEVSQPPDDLGIPGPYRSPELILDKRAGFGSDIWALGCSLFEIRTGRKLFSPFDDEDNEYLDAFVQVLGKLPEPWWSTTWEDRRRMYKDEVDEQGFVVPALASELGNDGQGKKVRTVHPSVAIDARSLKDKLAPGLWYMSDRRPNGVRHRDISQTEQTVFAELLRWLLEYKPEARISAEDAINHEWFRL</sequence>
<evidence type="ECO:0000259" key="9">
    <source>
        <dbReference type="PROSITE" id="PS50011"/>
    </source>
</evidence>
<feature type="transmembrane region" description="Helical" evidence="8">
    <location>
        <begin position="321"/>
        <end position="341"/>
    </location>
</feature>
<keyword evidence="5 8" id="KW-1133">Transmembrane helix</keyword>
<dbReference type="Gene3D" id="1.20.1250.20">
    <property type="entry name" value="MFS general substrate transporter like domains"/>
    <property type="match status" value="1"/>
</dbReference>
<keyword evidence="7" id="KW-0547">Nucleotide-binding</keyword>
<comment type="caution">
    <text evidence="11">The sequence shown here is derived from an EMBL/GenBank/DDBJ whole genome shotgun (WGS) entry which is preliminary data.</text>
</comment>
<dbReference type="Gene3D" id="1.10.510.10">
    <property type="entry name" value="Transferase(Phosphotransferase) domain 1"/>
    <property type="match status" value="1"/>
</dbReference>
<evidence type="ECO:0000259" key="10">
    <source>
        <dbReference type="PROSITE" id="PS50850"/>
    </source>
</evidence>
<feature type="domain" description="Protein kinase" evidence="9">
    <location>
        <begin position="662"/>
        <end position="1059"/>
    </location>
</feature>
<dbReference type="GO" id="GO:0005524">
    <property type="term" value="F:ATP binding"/>
    <property type="evidence" value="ECO:0007669"/>
    <property type="project" value="UniProtKB-UniRule"/>
</dbReference>
<dbReference type="InterPro" id="IPR036259">
    <property type="entry name" value="MFS_trans_sf"/>
</dbReference>
<dbReference type="GO" id="GO:0016020">
    <property type="term" value="C:membrane"/>
    <property type="evidence" value="ECO:0007669"/>
    <property type="project" value="UniProtKB-SubCell"/>
</dbReference>
<dbReference type="InterPro" id="IPR003663">
    <property type="entry name" value="Sugar/inositol_transpt"/>
</dbReference>
<dbReference type="SUPFAM" id="SSF103473">
    <property type="entry name" value="MFS general substrate transporter"/>
    <property type="match status" value="1"/>
</dbReference>
<dbReference type="PROSITE" id="PS50850">
    <property type="entry name" value="MFS"/>
    <property type="match status" value="1"/>
</dbReference>
<evidence type="ECO:0000256" key="8">
    <source>
        <dbReference type="SAM" id="Phobius"/>
    </source>
</evidence>
<dbReference type="InterPro" id="IPR005828">
    <property type="entry name" value="MFS_sugar_transport-like"/>
</dbReference>
<feature type="binding site" evidence="7">
    <location>
        <position position="694"/>
    </location>
    <ligand>
        <name>ATP</name>
        <dbReference type="ChEBI" id="CHEBI:30616"/>
    </ligand>
</feature>
<dbReference type="Pfam" id="PF00083">
    <property type="entry name" value="Sugar_tr"/>
    <property type="match status" value="1"/>
</dbReference>
<dbReference type="Gene3D" id="3.30.200.20">
    <property type="entry name" value="Phosphorylase Kinase, domain 1"/>
    <property type="match status" value="1"/>
</dbReference>
<dbReference type="SUPFAM" id="SSF56112">
    <property type="entry name" value="Protein kinase-like (PK-like)"/>
    <property type="match status" value="1"/>
</dbReference>
<dbReference type="RefSeq" id="XP_031008617.1">
    <property type="nucleotide sequence ID" value="XM_031146993.1"/>
</dbReference>
<dbReference type="PROSITE" id="PS50011">
    <property type="entry name" value="PROTEIN_KINASE_DOM"/>
    <property type="match status" value="1"/>
</dbReference>
<comment type="subcellular location">
    <subcellularLocation>
        <location evidence="1">Membrane</location>
        <topology evidence="1">Multi-pass membrane protein</topology>
    </subcellularLocation>
</comment>
<dbReference type="OrthoDB" id="6612291at2759"/>
<evidence type="ECO:0000313" key="12">
    <source>
        <dbReference type="Proteomes" id="UP000431533"/>
    </source>
</evidence>
<keyword evidence="3" id="KW-0813">Transport</keyword>
<dbReference type="PANTHER" id="PTHR48022">
    <property type="entry name" value="PLASTIDIC GLUCOSE TRANSPORTER 4"/>
    <property type="match status" value="1"/>
</dbReference>
<feature type="transmembrane region" description="Helical" evidence="8">
    <location>
        <begin position="192"/>
        <end position="213"/>
    </location>
</feature>
<dbReference type="GO" id="GO:0005351">
    <property type="term" value="F:carbohydrate:proton symporter activity"/>
    <property type="evidence" value="ECO:0007669"/>
    <property type="project" value="TreeGrafter"/>
</dbReference>
<keyword evidence="7" id="KW-0067">ATP-binding</keyword>
<proteinExistence type="inferred from homology"/>
<dbReference type="InterPro" id="IPR011009">
    <property type="entry name" value="Kinase-like_dom_sf"/>
</dbReference>
<feature type="transmembrane region" description="Helical" evidence="8">
    <location>
        <begin position="102"/>
        <end position="120"/>
    </location>
</feature>